<evidence type="ECO:0000313" key="6">
    <source>
        <dbReference type="EMBL" id="THV12493.1"/>
    </source>
</evidence>
<keyword evidence="7" id="KW-1185">Reference proteome</keyword>
<dbReference type="InterPro" id="IPR036291">
    <property type="entry name" value="NAD(P)-bd_dom_sf"/>
</dbReference>
<dbReference type="PANTHER" id="PTHR43162">
    <property type="match status" value="1"/>
</dbReference>
<protein>
    <submittedName>
        <fullName evidence="6">Ergot alkaloid biosynthesis protein</fullName>
    </submittedName>
</protein>
<evidence type="ECO:0000256" key="3">
    <source>
        <dbReference type="ARBA" id="ARBA00022589"/>
    </source>
</evidence>
<comment type="similarity">
    <text evidence="2">Belongs to the fgaFS/easG family.</text>
</comment>
<evidence type="ECO:0000259" key="5">
    <source>
        <dbReference type="Pfam" id="PF13460"/>
    </source>
</evidence>
<dbReference type="PANTHER" id="PTHR43162:SF1">
    <property type="entry name" value="PRESTALK A DIFFERENTIATION PROTEIN A"/>
    <property type="match status" value="1"/>
</dbReference>
<dbReference type="InterPro" id="IPR016040">
    <property type="entry name" value="NAD(P)-bd_dom"/>
</dbReference>
<keyword evidence="4" id="KW-0560">Oxidoreductase</keyword>
<sequence>MSTQILVIGGKGKTGRLVTQELATRGVRAKITTRSPSSHHDVAFDWQDPRTADAAFDGVDAIYIVAPTNNSDHGTLVPPILDIARKRGVRRFVLLSASSLEAGGPMMGQIHSYLQDEAPEWTVLRPTWFMQNFSEQQHLETIRHENAIYSATGRGRVGFIDAADIARAAVSALLAETSWNRDFILTGPETLSYADFAEKISDVIGRTIEHINLTITELAERYARAGLDEAYASILAKMDERISEGSEDRLSDGVFALTGRSPNTAAEFAQEHKESWASPAHHW</sequence>
<feature type="domain" description="NAD(P)-binding" evidence="5">
    <location>
        <begin position="9"/>
        <end position="173"/>
    </location>
</feature>
<dbReference type="SUPFAM" id="SSF51735">
    <property type="entry name" value="NAD(P)-binding Rossmann-fold domains"/>
    <property type="match status" value="1"/>
</dbReference>
<evidence type="ECO:0000256" key="1">
    <source>
        <dbReference type="ARBA" id="ARBA00005107"/>
    </source>
</evidence>
<dbReference type="Proteomes" id="UP000309667">
    <property type="component" value="Unassembled WGS sequence"/>
</dbReference>
<reference evidence="6 7" key="1">
    <citation type="submission" date="2019-04" db="EMBL/GenBank/DDBJ databases">
        <title>Genome sequence of strain 7209-2.</title>
        <authorList>
            <person name="Gao J."/>
            <person name="Sun J."/>
        </authorList>
    </citation>
    <scope>NUCLEOTIDE SEQUENCE [LARGE SCALE GENOMIC DNA]</scope>
    <source>
        <strain evidence="6 7">7209-2</strain>
    </source>
</reference>
<accession>A0ABY2QR55</accession>
<evidence type="ECO:0000256" key="2">
    <source>
        <dbReference type="ARBA" id="ARBA00005372"/>
    </source>
</evidence>
<name>A0ABY2QR55_9HYPH</name>
<dbReference type="Gene3D" id="3.40.50.720">
    <property type="entry name" value="NAD(P)-binding Rossmann-like Domain"/>
    <property type="match status" value="1"/>
</dbReference>
<proteinExistence type="inferred from homology"/>
<dbReference type="EMBL" id="STGT01000004">
    <property type="protein sequence ID" value="THV12493.1"/>
    <property type="molecule type" value="Genomic_DNA"/>
</dbReference>
<comment type="pathway">
    <text evidence="1">Alkaloid biosynthesis; ergot alkaloid biosynthesis.</text>
</comment>
<gene>
    <name evidence="6" type="ORF">E9677_17165</name>
</gene>
<organism evidence="6 7">
    <name type="scientific">Rhizobium rhizophilum</name>
    <dbReference type="NCBI Taxonomy" id="1850373"/>
    <lineage>
        <taxon>Bacteria</taxon>
        <taxon>Pseudomonadati</taxon>
        <taxon>Pseudomonadota</taxon>
        <taxon>Alphaproteobacteria</taxon>
        <taxon>Hyphomicrobiales</taxon>
        <taxon>Rhizobiaceae</taxon>
        <taxon>Rhizobium/Agrobacterium group</taxon>
        <taxon>Rhizobium</taxon>
    </lineage>
</organism>
<dbReference type="Pfam" id="PF13460">
    <property type="entry name" value="NAD_binding_10"/>
    <property type="match status" value="1"/>
</dbReference>
<keyword evidence="3" id="KW-0017">Alkaloid metabolism</keyword>
<evidence type="ECO:0000256" key="4">
    <source>
        <dbReference type="ARBA" id="ARBA00023002"/>
    </source>
</evidence>
<dbReference type="InterPro" id="IPR019901">
    <property type="entry name" value="Ergot_alkaloid_biosynthesis"/>
</dbReference>
<evidence type="ECO:0000313" key="7">
    <source>
        <dbReference type="Proteomes" id="UP000309667"/>
    </source>
</evidence>
<dbReference type="RefSeq" id="WP_136559287.1">
    <property type="nucleotide sequence ID" value="NZ_STGT01000004.1"/>
</dbReference>
<dbReference type="Gene3D" id="3.90.25.10">
    <property type="entry name" value="UDP-galactose 4-epimerase, domain 1"/>
    <property type="match status" value="1"/>
</dbReference>
<dbReference type="NCBIfam" id="TIGR03649">
    <property type="entry name" value="ergot_EASG"/>
    <property type="match status" value="1"/>
</dbReference>
<dbReference type="InterPro" id="IPR051604">
    <property type="entry name" value="Ergot_Alk_Oxidoreductase"/>
</dbReference>
<comment type="caution">
    <text evidence="6">The sequence shown here is derived from an EMBL/GenBank/DDBJ whole genome shotgun (WGS) entry which is preliminary data.</text>
</comment>